<gene>
    <name evidence="4" type="ORF">DFR66_109134</name>
    <name evidence="5" type="ORF">IQ02_01994</name>
</gene>
<dbReference type="GO" id="GO:0043565">
    <property type="term" value="F:sequence-specific DNA binding"/>
    <property type="evidence" value="ECO:0007669"/>
    <property type="project" value="InterPro"/>
</dbReference>
<evidence type="ECO:0000313" key="6">
    <source>
        <dbReference type="Proteomes" id="UP000254518"/>
    </source>
</evidence>
<dbReference type="InterPro" id="IPR018060">
    <property type="entry name" value="HTH_AraC"/>
</dbReference>
<dbReference type="PANTHER" id="PTHR43280:SF34">
    <property type="entry name" value="ARAC-FAMILY TRANSCRIPTIONAL REGULATOR"/>
    <property type="match status" value="1"/>
</dbReference>
<evidence type="ECO:0000259" key="3">
    <source>
        <dbReference type="PROSITE" id="PS01124"/>
    </source>
</evidence>
<keyword evidence="2" id="KW-1133">Transmembrane helix</keyword>
<dbReference type="SMART" id="SM00342">
    <property type="entry name" value="HTH_ARAC"/>
    <property type="match status" value="1"/>
</dbReference>
<reference evidence="4 6" key="2">
    <citation type="submission" date="2018-07" db="EMBL/GenBank/DDBJ databases">
        <title>Genomic Encyclopedia of Type Strains, Phase IV (KMG-IV): sequencing the most valuable type-strain genomes for metagenomic binning, comparative biology and taxonomic classification.</title>
        <authorList>
            <person name="Goeker M."/>
        </authorList>
    </citation>
    <scope>NUCLEOTIDE SEQUENCE [LARGE SCALE GENOMIC DNA]</scope>
    <source>
        <strain evidence="4 6">DSM 19728</strain>
    </source>
</reference>
<keyword evidence="2" id="KW-0472">Membrane</keyword>
<evidence type="ECO:0000313" key="4">
    <source>
        <dbReference type="EMBL" id="RDI53569.1"/>
    </source>
</evidence>
<dbReference type="GO" id="GO:0003700">
    <property type="term" value="F:DNA-binding transcription factor activity"/>
    <property type="evidence" value="ECO:0007669"/>
    <property type="project" value="InterPro"/>
</dbReference>
<dbReference type="PANTHER" id="PTHR43280">
    <property type="entry name" value="ARAC-FAMILY TRANSCRIPTIONAL REGULATOR"/>
    <property type="match status" value="1"/>
</dbReference>
<evidence type="ECO:0000256" key="1">
    <source>
        <dbReference type="ARBA" id="ARBA00023125"/>
    </source>
</evidence>
<organism evidence="5 7">
    <name type="scientific">Flavobacterium glaciei</name>
    <dbReference type="NCBI Taxonomy" id="386300"/>
    <lineage>
        <taxon>Bacteria</taxon>
        <taxon>Pseudomonadati</taxon>
        <taxon>Bacteroidota</taxon>
        <taxon>Flavobacteriia</taxon>
        <taxon>Flavobacteriales</taxon>
        <taxon>Flavobacteriaceae</taxon>
        <taxon>Flavobacterium</taxon>
    </lineage>
</organism>
<dbReference type="EMBL" id="VLKX01000009">
    <property type="protein sequence ID" value="TWI46470.1"/>
    <property type="molecule type" value="Genomic_DNA"/>
</dbReference>
<comment type="caution">
    <text evidence="5">The sequence shown here is derived from an EMBL/GenBank/DDBJ whole genome shotgun (WGS) entry which is preliminary data.</text>
</comment>
<dbReference type="InterPro" id="IPR011990">
    <property type="entry name" value="TPR-like_helical_dom_sf"/>
</dbReference>
<dbReference type="Gene3D" id="1.10.10.60">
    <property type="entry name" value="Homeodomain-like"/>
    <property type="match status" value="2"/>
</dbReference>
<evidence type="ECO:0000256" key="2">
    <source>
        <dbReference type="SAM" id="Phobius"/>
    </source>
</evidence>
<proteinExistence type="predicted"/>
<keyword evidence="1 5" id="KW-0238">DNA-binding</keyword>
<reference evidence="5 7" key="1">
    <citation type="journal article" date="2015" name="Stand. Genomic Sci.">
        <title>Genomic Encyclopedia of Bacterial and Archaeal Type Strains, Phase III: the genomes of soil and plant-associated and newly described type strains.</title>
        <authorList>
            <person name="Whitman W.B."/>
            <person name="Woyke T."/>
            <person name="Klenk H.P."/>
            <person name="Zhou Y."/>
            <person name="Lilburn T.G."/>
            <person name="Beck B.J."/>
            <person name="De Vos P."/>
            <person name="Vandamme P."/>
            <person name="Eisen J.A."/>
            <person name="Garrity G."/>
            <person name="Hugenholtz P."/>
            <person name="Kyrpides N.C."/>
        </authorList>
    </citation>
    <scope>NUCLEOTIDE SEQUENCE [LARGE SCALE GENOMIC DNA]</scope>
    <source>
        <strain evidence="5 7">CGMCC 1.5380</strain>
    </source>
</reference>
<dbReference type="Proteomes" id="UP000321392">
    <property type="component" value="Unassembled WGS sequence"/>
</dbReference>
<keyword evidence="2" id="KW-0812">Transmembrane</keyword>
<dbReference type="Pfam" id="PF12833">
    <property type="entry name" value="HTH_18"/>
    <property type="match status" value="1"/>
</dbReference>
<sequence>MIYLQPIKTVFLVLFPLFLWSQSPITKHSSLSYDSIDNNYFKEEGNYQKQLAWANVYIKKAQKDKKSIRKARGYYLLAILYYTDQPLKAIQYLDSVIKYSKIEPNKFFPAAAYCEKADLLVKQRKFDQALRNFNLAEQAALKTNIDYYYVVRNAIGTTKSEELGEVSEALKLYQECFNYYRSKDYRGDYYSGDYQNIIFGLADCYKALKKSDSTTFYNTLGYKEASITKNKEYQLLFTLNEGANQVDKRNYSVALDSINKALPDLIKIKNTGNVLASYYYSGKAHVGLGNKSKAVQNFIKVDSIYKIRKRITPEFVSGYSYLIDYYKKTGDKEKQLQYITKFMSIDSVLQRNYKHLNKVLLKEYDTPHLFAEKENLIQSLKKKQTTSYVGILVLVLLVIAIGSFGYYQYYLKKQYRKRFYAILRPAPIESINNPKNDDIKIIAKEIIAEEQSRIPSEIVKQLLEKLALFEKEDAFLEKTITIQKTAVKLNTNTKYLSKVINENKGKTFVSYINDLRVEYAITQLQVQPKLRNFTMQALANEFGFNSAESFSSAFYKKHKIKPTYFIKELENLK</sequence>
<dbReference type="RefSeq" id="WP_114754618.1">
    <property type="nucleotide sequence ID" value="NZ_QQBA01000009.1"/>
</dbReference>
<dbReference type="Proteomes" id="UP000254518">
    <property type="component" value="Unassembled WGS sequence"/>
</dbReference>
<feature type="transmembrane region" description="Helical" evidence="2">
    <location>
        <begin position="388"/>
        <end position="409"/>
    </location>
</feature>
<reference evidence="5" key="3">
    <citation type="submission" date="2019-07" db="EMBL/GenBank/DDBJ databases">
        <authorList>
            <person name="Whitman W."/>
            <person name="Huntemann M."/>
            <person name="Clum A."/>
            <person name="Pillay M."/>
            <person name="Palaniappan K."/>
            <person name="Varghese N."/>
            <person name="Mikhailova N."/>
            <person name="Stamatis D."/>
            <person name="Reddy T."/>
            <person name="Daum C."/>
            <person name="Shapiro N."/>
            <person name="Ivanova N."/>
            <person name="Kyrpides N."/>
            <person name="Woyke T."/>
        </authorList>
    </citation>
    <scope>NUCLEOTIDE SEQUENCE</scope>
    <source>
        <strain evidence="5">CGMCC 1.5380</strain>
    </source>
</reference>
<protein>
    <submittedName>
        <fullName evidence="5">AraC-like DNA-binding protein</fullName>
    </submittedName>
</protein>
<feature type="domain" description="HTH araC/xylS-type" evidence="3">
    <location>
        <begin position="464"/>
        <end position="568"/>
    </location>
</feature>
<dbReference type="PROSITE" id="PS01124">
    <property type="entry name" value="HTH_ARAC_FAMILY_2"/>
    <property type="match status" value="1"/>
</dbReference>
<dbReference type="EMBL" id="QQBA01000009">
    <property type="protein sequence ID" value="RDI53569.1"/>
    <property type="molecule type" value="Genomic_DNA"/>
</dbReference>
<dbReference type="Gene3D" id="1.25.40.10">
    <property type="entry name" value="Tetratricopeptide repeat domain"/>
    <property type="match status" value="2"/>
</dbReference>
<dbReference type="AlphaFoldDB" id="A0A562PQL5"/>
<evidence type="ECO:0000313" key="5">
    <source>
        <dbReference type="EMBL" id="TWI46470.1"/>
    </source>
</evidence>
<evidence type="ECO:0000313" key="7">
    <source>
        <dbReference type="Proteomes" id="UP000321392"/>
    </source>
</evidence>
<dbReference type="OrthoDB" id="5295174at2"/>
<dbReference type="SUPFAM" id="SSF48452">
    <property type="entry name" value="TPR-like"/>
    <property type="match status" value="2"/>
</dbReference>
<keyword evidence="6" id="KW-1185">Reference proteome</keyword>
<accession>A0A562PQL5</accession>
<name>A0A562PQL5_9FLAO</name>